<evidence type="ECO:0000259" key="6">
    <source>
        <dbReference type="PROSITE" id="PS51471"/>
    </source>
</evidence>
<evidence type="ECO:0000256" key="5">
    <source>
        <dbReference type="RuleBase" id="RU003682"/>
    </source>
</evidence>
<dbReference type="GO" id="GO:0046872">
    <property type="term" value="F:metal ion binding"/>
    <property type="evidence" value="ECO:0007669"/>
    <property type="project" value="UniProtKB-KW"/>
</dbReference>
<reference evidence="7 8" key="2">
    <citation type="journal article" date="2009" name="PLoS ONE">
        <title>An integrated genetic and cytogenetic map of the cucumber genome.</title>
        <authorList>
            <person name="Ren Y."/>
            <person name="Zhang Z."/>
            <person name="Liu J."/>
            <person name="Staub J.E."/>
            <person name="Han Y."/>
            <person name="Cheng Z."/>
            <person name="Li X."/>
            <person name="Lu J."/>
            <person name="Miao H."/>
            <person name="Kang H."/>
            <person name="Xie B."/>
            <person name="Gu X."/>
            <person name="Wang X."/>
            <person name="Du Y."/>
            <person name="Jin W."/>
            <person name="Huang S."/>
        </authorList>
    </citation>
    <scope>NUCLEOTIDE SEQUENCE [LARGE SCALE GENOMIC DNA]</scope>
    <source>
        <strain evidence="8">cv. 9930</strain>
    </source>
</reference>
<dbReference type="Gramene" id="KGN43965">
    <property type="protein sequence ID" value="KGN43965"/>
    <property type="gene ID" value="Csa_7G074980"/>
</dbReference>
<dbReference type="OMA" id="WLGFFKV"/>
<reference evidence="7 8" key="3">
    <citation type="journal article" date="2010" name="BMC Genomics">
        <title>Transcriptome sequencing and comparative analysis of cucumber flowers with different sex types.</title>
        <authorList>
            <person name="Guo S."/>
            <person name="Zheng Y."/>
            <person name="Joung J.G."/>
            <person name="Liu S."/>
            <person name="Zhang Z."/>
            <person name="Crasta O.R."/>
            <person name="Sobral B.W."/>
            <person name="Xu Y."/>
            <person name="Huang S."/>
            <person name="Fei Z."/>
        </authorList>
    </citation>
    <scope>NUCLEOTIDE SEQUENCE [LARGE SCALE GENOMIC DNA]</scope>
    <source>
        <strain evidence="8">cv. 9930</strain>
    </source>
</reference>
<evidence type="ECO:0000256" key="3">
    <source>
        <dbReference type="ARBA" id="ARBA00022896"/>
    </source>
</evidence>
<dbReference type="InterPro" id="IPR026992">
    <property type="entry name" value="DIOX_N"/>
</dbReference>
<evidence type="ECO:0000313" key="7">
    <source>
        <dbReference type="EMBL" id="KGN43965.1"/>
    </source>
</evidence>
<feature type="domain" description="Fe2OG dioxygenase" evidence="6">
    <location>
        <begin position="197"/>
        <end position="299"/>
    </location>
</feature>
<evidence type="ECO:0000256" key="4">
    <source>
        <dbReference type="ARBA" id="ARBA00023004"/>
    </source>
</evidence>
<keyword evidence="5" id="KW-0560">Oxidoreductase</keyword>
<proteinExistence type="inferred from homology"/>
<evidence type="ECO:0000256" key="2">
    <source>
        <dbReference type="ARBA" id="ARBA00022723"/>
    </source>
</evidence>
<dbReference type="KEGG" id="csv:101209915"/>
<dbReference type="STRING" id="3659.A0A0A0K2S8"/>
<dbReference type="SUPFAM" id="SSF51197">
    <property type="entry name" value="Clavaminate synthase-like"/>
    <property type="match status" value="1"/>
</dbReference>
<dbReference type="InterPro" id="IPR027443">
    <property type="entry name" value="IPNS-like_sf"/>
</dbReference>
<dbReference type="FunFam" id="2.60.120.330:FF:000012">
    <property type="entry name" value="Gibberellin 20 oxidase 1"/>
    <property type="match status" value="1"/>
</dbReference>
<dbReference type="InterPro" id="IPR050295">
    <property type="entry name" value="Plant_2OG-oxidoreductases"/>
</dbReference>
<dbReference type="InterPro" id="IPR044861">
    <property type="entry name" value="IPNS-like_FE2OG_OXY"/>
</dbReference>
<dbReference type="Pfam" id="PF14226">
    <property type="entry name" value="DIOX_N"/>
    <property type="match status" value="1"/>
</dbReference>
<dbReference type="InterPro" id="IPR005123">
    <property type="entry name" value="Oxoglu/Fe-dep_dioxygenase_dom"/>
</dbReference>
<accession>A0A0A0K2S8</accession>
<dbReference type="OrthoDB" id="288590at2759"/>
<protein>
    <recommendedName>
        <fullName evidence="6">Fe2OG dioxygenase domain-containing protein</fullName>
    </recommendedName>
</protein>
<name>A0A0A0K2S8_CUCSA</name>
<dbReference type="GO" id="GO:0031418">
    <property type="term" value="F:L-ascorbic acid binding"/>
    <property type="evidence" value="ECO:0007669"/>
    <property type="project" value="UniProtKB-KW"/>
</dbReference>
<reference evidence="7 8" key="4">
    <citation type="journal article" date="2011" name="BMC Genomics">
        <title>RNA-Seq improves annotation of protein-coding genes in the cucumber genome.</title>
        <authorList>
            <person name="Li Z."/>
            <person name="Zhang Z."/>
            <person name="Yan P."/>
            <person name="Huang S."/>
            <person name="Fei Z."/>
            <person name="Lin K."/>
        </authorList>
    </citation>
    <scope>NUCLEOTIDE SEQUENCE [LARGE SCALE GENOMIC DNA]</scope>
    <source>
        <strain evidence="8">cv. 9930</strain>
    </source>
</reference>
<gene>
    <name evidence="7" type="ORF">Csa_7G074980</name>
</gene>
<organism evidence="7 8">
    <name type="scientific">Cucumis sativus</name>
    <name type="common">Cucumber</name>
    <dbReference type="NCBI Taxonomy" id="3659"/>
    <lineage>
        <taxon>Eukaryota</taxon>
        <taxon>Viridiplantae</taxon>
        <taxon>Streptophyta</taxon>
        <taxon>Embryophyta</taxon>
        <taxon>Tracheophyta</taxon>
        <taxon>Spermatophyta</taxon>
        <taxon>Magnoliopsida</taxon>
        <taxon>eudicotyledons</taxon>
        <taxon>Gunneridae</taxon>
        <taxon>Pentapetalae</taxon>
        <taxon>rosids</taxon>
        <taxon>fabids</taxon>
        <taxon>Cucurbitales</taxon>
        <taxon>Cucurbitaceae</taxon>
        <taxon>Benincaseae</taxon>
        <taxon>Cucumis</taxon>
    </lineage>
</organism>
<comment type="similarity">
    <text evidence="1 5">Belongs to the iron/ascorbate-dependent oxidoreductase family.</text>
</comment>
<dbReference type="EMBL" id="CM002928">
    <property type="protein sequence ID" value="KGN43965.1"/>
    <property type="molecule type" value="Genomic_DNA"/>
</dbReference>
<dbReference type="Gene3D" id="2.60.120.330">
    <property type="entry name" value="B-lactam Antibiotic, Isopenicillin N Synthase, Chain"/>
    <property type="match status" value="1"/>
</dbReference>
<evidence type="ECO:0000313" key="8">
    <source>
        <dbReference type="Proteomes" id="UP000029981"/>
    </source>
</evidence>
<dbReference type="PANTHER" id="PTHR47991">
    <property type="entry name" value="OXOGLUTARATE/IRON-DEPENDENT DIOXYGENASE"/>
    <property type="match status" value="1"/>
</dbReference>
<dbReference type="PROSITE" id="PS51471">
    <property type="entry name" value="FE2OG_OXY"/>
    <property type="match status" value="1"/>
</dbReference>
<keyword evidence="2 5" id="KW-0479">Metal-binding</keyword>
<evidence type="ECO:0000256" key="1">
    <source>
        <dbReference type="ARBA" id="ARBA00008056"/>
    </source>
</evidence>
<dbReference type="PRINTS" id="PR00682">
    <property type="entry name" value="IPNSYNTHASE"/>
</dbReference>
<sequence length="355" mass="40845">MDQDTLVVDSSFIQPIQHRPKLYPFQPATDQVPTIDLSISPSRTTQHLVSEIASACQNWGFFQVINHGVSLETLARFEKAAKLFFDQTMEEKRKVKRDAGNAVGFYDGENTKNVRDWKEVFDFLVKDGTFFPASHDPNDTKLKVLFNHWPEYPPGFREMCEEYARELELLAHKLLRLILLSLGLSGADGLKGYFNDEQMSLMRLNRYPPCPSPDLVLGVGRHKDSGALTILAQDAVGGLQVRRKSDGQWIPVKPIPNAYIVNIGDVVQVWSNDKYESVEHRVVVNSEKERYSFPFFFFPAHHMMVKPLEEVVDEQNPPKYREYNFGKFIASRSHGNENQEVENIQIHHFRARLHQ</sequence>
<dbReference type="GO" id="GO:0016491">
    <property type="term" value="F:oxidoreductase activity"/>
    <property type="evidence" value="ECO:0007669"/>
    <property type="project" value="UniProtKB-KW"/>
</dbReference>
<keyword evidence="4 5" id="KW-0408">Iron</keyword>
<keyword evidence="3" id="KW-0847">Vitamin C</keyword>
<reference evidence="7 8" key="1">
    <citation type="journal article" date="2009" name="Nat. Genet.">
        <title>The genome of the cucumber, Cucumis sativus L.</title>
        <authorList>
            <person name="Huang S."/>
            <person name="Li R."/>
            <person name="Zhang Z."/>
            <person name="Li L."/>
            <person name="Gu X."/>
            <person name="Fan W."/>
            <person name="Lucas W.J."/>
            <person name="Wang X."/>
            <person name="Xie B."/>
            <person name="Ni P."/>
            <person name="Ren Y."/>
            <person name="Zhu H."/>
            <person name="Li J."/>
            <person name="Lin K."/>
            <person name="Jin W."/>
            <person name="Fei Z."/>
            <person name="Li G."/>
            <person name="Staub J."/>
            <person name="Kilian A."/>
            <person name="van der Vossen E.A."/>
            <person name="Wu Y."/>
            <person name="Guo J."/>
            <person name="He J."/>
            <person name="Jia Z."/>
            <person name="Ren Y."/>
            <person name="Tian G."/>
            <person name="Lu Y."/>
            <person name="Ruan J."/>
            <person name="Qian W."/>
            <person name="Wang M."/>
            <person name="Huang Q."/>
            <person name="Li B."/>
            <person name="Xuan Z."/>
            <person name="Cao J."/>
            <person name="Asan"/>
            <person name="Wu Z."/>
            <person name="Zhang J."/>
            <person name="Cai Q."/>
            <person name="Bai Y."/>
            <person name="Zhao B."/>
            <person name="Han Y."/>
            <person name="Li Y."/>
            <person name="Li X."/>
            <person name="Wang S."/>
            <person name="Shi Q."/>
            <person name="Liu S."/>
            <person name="Cho W.K."/>
            <person name="Kim J.Y."/>
            <person name="Xu Y."/>
            <person name="Heller-Uszynska K."/>
            <person name="Miao H."/>
            <person name="Cheng Z."/>
            <person name="Zhang S."/>
            <person name="Wu J."/>
            <person name="Yang Y."/>
            <person name="Kang H."/>
            <person name="Li M."/>
            <person name="Liang H."/>
            <person name="Ren X."/>
            <person name="Shi Z."/>
            <person name="Wen M."/>
            <person name="Jian M."/>
            <person name="Yang H."/>
            <person name="Zhang G."/>
            <person name="Yang Z."/>
            <person name="Chen R."/>
            <person name="Liu S."/>
            <person name="Li J."/>
            <person name="Ma L."/>
            <person name="Liu H."/>
            <person name="Zhou Y."/>
            <person name="Zhao J."/>
            <person name="Fang X."/>
            <person name="Li G."/>
            <person name="Fang L."/>
            <person name="Li Y."/>
            <person name="Liu D."/>
            <person name="Zheng H."/>
            <person name="Zhang Y."/>
            <person name="Qin N."/>
            <person name="Li Z."/>
            <person name="Yang G."/>
            <person name="Yang S."/>
            <person name="Bolund L."/>
            <person name="Kristiansen K."/>
            <person name="Zheng H."/>
            <person name="Li S."/>
            <person name="Zhang X."/>
            <person name="Yang H."/>
            <person name="Wang J."/>
            <person name="Sun R."/>
            <person name="Zhang B."/>
            <person name="Jiang S."/>
            <person name="Wang J."/>
            <person name="Du Y."/>
            <person name="Li S."/>
        </authorList>
    </citation>
    <scope>NUCLEOTIDE SEQUENCE [LARGE SCALE GENOMIC DNA]</scope>
    <source>
        <strain evidence="8">cv. 9930</strain>
    </source>
</reference>
<dbReference type="Proteomes" id="UP000029981">
    <property type="component" value="Chromosome 7"/>
</dbReference>
<dbReference type="AlphaFoldDB" id="A0A0A0K2S8"/>
<dbReference type="eggNOG" id="KOG0143">
    <property type="taxonomic scope" value="Eukaryota"/>
</dbReference>
<keyword evidence="8" id="KW-1185">Reference proteome</keyword>
<dbReference type="Pfam" id="PF03171">
    <property type="entry name" value="2OG-FeII_Oxy"/>
    <property type="match status" value="1"/>
</dbReference>